<dbReference type="RefSeq" id="WP_188938347.1">
    <property type="nucleotide sequence ID" value="NZ_BMJC01000010.1"/>
</dbReference>
<organism evidence="1 2">
    <name type="scientific">Puia dinghuensis</name>
    <dbReference type="NCBI Taxonomy" id="1792502"/>
    <lineage>
        <taxon>Bacteria</taxon>
        <taxon>Pseudomonadati</taxon>
        <taxon>Bacteroidota</taxon>
        <taxon>Chitinophagia</taxon>
        <taxon>Chitinophagales</taxon>
        <taxon>Chitinophagaceae</taxon>
        <taxon>Puia</taxon>
    </lineage>
</organism>
<sequence>MKKTVAKKKVNGKHRVLATKKASLSTPEKNMPLQFRQISESELNASRNSAYSYLVK</sequence>
<comment type="caution">
    <text evidence="1">The sequence shown here is derived from an EMBL/GenBank/DDBJ whole genome shotgun (WGS) entry which is preliminary data.</text>
</comment>
<name>A0A8J2ULR7_9BACT</name>
<reference evidence="1" key="1">
    <citation type="journal article" date="2014" name="Int. J. Syst. Evol. Microbiol.">
        <title>Complete genome sequence of Corynebacterium casei LMG S-19264T (=DSM 44701T), isolated from a smear-ripened cheese.</title>
        <authorList>
            <consortium name="US DOE Joint Genome Institute (JGI-PGF)"/>
            <person name="Walter F."/>
            <person name="Albersmeier A."/>
            <person name="Kalinowski J."/>
            <person name="Ruckert C."/>
        </authorList>
    </citation>
    <scope>NUCLEOTIDE SEQUENCE</scope>
    <source>
        <strain evidence="1">CGMCC 1.15448</strain>
    </source>
</reference>
<protein>
    <submittedName>
        <fullName evidence="1">Uncharacterized protein</fullName>
    </submittedName>
</protein>
<accession>A0A8J2ULR7</accession>
<reference evidence="1" key="2">
    <citation type="submission" date="2020-09" db="EMBL/GenBank/DDBJ databases">
        <authorList>
            <person name="Sun Q."/>
            <person name="Zhou Y."/>
        </authorList>
    </citation>
    <scope>NUCLEOTIDE SEQUENCE</scope>
    <source>
        <strain evidence="1">CGMCC 1.15448</strain>
    </source>
</reference>
<evidence type="ECO:0000313" key="1">
    <source>
        <dbReference type="EMBL" id="GGB26368.1"/>
    </source>
</evidence>
<dbReference type="EMBL" id="BMJC01000010">
    <property type="protein sequence ID" value="GGB26368.1"/>
    <property type="molecule type" value="Genomic_DNA"/>
</dbReference>
<dbReference type="Proteomes" id="UP000607559">
    <property type="component" value="Unassembled WGS sequence"/>
</dbReference>
<dbReference type="AlphaFoldDB" id="A0A8J2ULR7"/>
<keyword evidence="2" id="KW-1185">Reference proteome</keyword>
<proteinExistence type="predicted"/>
<evidence type="ECO:0000313" key="2">
    <source>
        <dbReference type="Proteomes" id="UP000607559"/>
    </source>
</evidence>
<gene>
    <name evidence="1" type="ORF">GCM10011511_57910</name>
</gene>